<dbReference type="Proteomes" id="UP000790347">
    <property type="component" value="Unassembled WGS sequence"/>
</dbReference>
<protein>
    <submittedName>
        <fullName evidence="1">Uncharacterized protein</fullName>
    </submittedName>
</protein>
<dbReference type="EMBL" id="ASGP02000001">
    <property type="protein sequence ID" value="KAH9528965.1"/>
    <property type="molecule type" value="Genomic_DNA"/>
</dbReference>
<evidence type="ECO:0000313" key="2">
    <source>
        <dbReference type="Proteomes" id="UP000790347"/>
    </source>
</evidence>
<sequence>MFLSCPVPFFCLSIDNDDDDDDSDERCCCYRFFGNDVYAKQINPHKDKPIHSFIFRNTLCFNSMEQKPEIKIHYT</sequence>
<reference evidence="1" key="1">
    <citation type="submission" date="2013-05" db="EMBL/GenBank/DDBJ databases">
        <authorList>
            <person name="Yim A.K.Y."/>
            <person name="Chan T.F."/>
            <person name="Ji K.M."/>
            <person name="Liu X.Y."/>
            <person name="Zhou J.W."/>
            <person name="Li R.Q."/>
            <person name="Yang K.Y."/>
            <person name="Li J."/>
            <person name="Li M."/>
            <person name="Law P.T.W."/>
            <person name="Wu Y.L."/>
            <person name="Cai Z.L."/>
            <person name="Qin H."/>
            <person name="Bao Y."/>
            <person name="Leung R.K.K."/>
            <person name="Ng P.K.S."/>
            <person name="Zou J."/>
            <person name="Zhong X.J."/>
            <person name="Ran P.X."/>
            <person name="Zhong N.S."/>
            <person name="Liu Z.G."/>
            <person name="Tsui S.K.W."/>
        </authorList>
    </citation>
    <scope>NUCLEOTIDE SEQUENCE</scope>
    <source>
        <strain evidence="1">Derf</strain>
        <tissue evidence="1">Whole organism</tissue>
    </source>
</reference>
<evidence type="ECO:0000313" key="1">
    <source>
        <dbReference type="EMBL" id="KAH9528965.1"/>
    </source>
</evidence>
<reference evidence="1" key="2">
    <citation type="journal article" date="2022" name="Res Sq">
        <title>Comparative Genomics Reveals Insights into the Divergent Evolution of Astigmatic Mites and Household Pest Adaptations.</title>
        <authorList>
            <person name="Xiong Q."/>
            <person name="Wan A.T.-Y."/>
            <person name="Liu X.-Y."/>
            <person name="Fung C.S.-H."/>
            <person name="Xiao X."/>
            <person name="Malainual N."/>
            <person name="Hou J."/>
            <person name="Wang L."/>
            <person name="Wang M."/>
            <person name="Yang K."/>
            <person name="Cui Y."/>
            <person name="Leung E."/>
            <person name="Nong W."/>
            <person name="Shin S.-K."/>
            <person name="Au S."/>
            <person name="Jeong K.Y."/>
            <person name="Chew F.T."/>
            <person name="Hui J."/>
            <person name="Leung T.F."/>
            <person name="Tungtrongchitr A."/>
            <person name="Zhong N."/>
            <person name="Liu Z."/>
            <person name="Tsui S."/>
        </authorList>
    </citation>
    <scope>NUCLEOTIDE SEQUENCE</scope>
    <source>
        <strain evidence="1">Derf</strain>
        <tissue evidence="1">Whole organism</tissue>
    </source>
</reference>
<comment type="caution">
    <text evidence="1">The sequence shown here is derived from an EMBL/GenBank/DDBJ whole genome shotgun (WGS) entry which is preliminary data.</text>
</comment>
<proteinExistence type="predicted"/>
<accession>A0A922ID73</accession>
<keyword evidence="2" id="KW-1185">Reference proteome</keyword>
<name>A0A922ID73_DERFA</name>
<organism evidence="1 2">
    <name type="scientific">Dermatophagoides farinae</name>
    <name type="common">American house dust mite</name>
    <dbReference type="NCBI Taxonomy" id="6954"/>
    <lineage>
        <taxon>Eukaryota</taxon>
        <taxon>Metazoa</taxon>
        <taxon>Ecdysozoa</taxon>
        <taxon>Arthropoda</taxon>
        <taxon>Chelicerata</taxon>
        <taxon>Arachnida</taxon>
        <taxon>Acari</taxon>
        <taxon>Acariformes</taxon>
        <taxon>Sarcoptiformes</taxon>
        <taxon>Astigmata</taxon>
        <taxon>Psoroptidia</taxon>
        <taxon>Analgoidea</taxon>
        <taxon>Pyroglyphidae</taxon>
        <taxon>Dermatophagoidinae</taxon>
        <taxon>Dermatophagoides</taxon>
    </lineage>
</organism>
<gene>
    <name evidence="1" type="ORF">DERF_002875</name>
</gene>
<dbReference type="AlphaFoldDB" id="A0A922ID73"/>